<sequence>MYTKPQPNYYFSLKRKADSVFEQLQGRPVKVAKLELYQDVSSIKIKKTAKGFQVEIEEVSHEEASYASDNASSSSSEASLNAEQFLDYAHRNSDASTSCGPISNGIPTCKGCNTLTCEDCRPFNLRLDVPHSLALSPQYNQAEEVDSAHSSEESDDAATHVLHTPKAVPYSTHCRRCSVYHCEKCLNRDNCTNSYSCCGCLDANNFVDLQRLFQDGHIFHGTKIKSACGRLKGKVNCGKTRVSFQNIKTNNGVTYDCLCQWFQTLEVGPYSADPMCMFAFENAYENTWYNFKTFVERNYH</sequence>
<accession>A0A8F8KTR8</accession>
<proteinExistence type="predicted"/>
<organism evidence="1">
    <name type="scientific">Clandestinovirus</name>
    <dbReference type="NCBI Taxonomy" id="2831644"/>
    <lineage>
        <taxon>Viruses</taxon>
    </lineage>
</organism>
<evidence type="ECO:0000313" key="1">
    <source>
        <dbReference type="EMBL" id="QYA18885.1"/>
    </source>
</evidence>
<dbReference type="EMBL" id="MZ420155">
    <property type="protein sequence ID" value="QYA18885.1"/>
    <property type="molecule type" value="Genomic_DNA"/>
</dbReference>
<protein>
    <submittedName>
        <fullName evidence="1">Uncharacterized protein</fullName>
    </submittedName>
</protein>
<reference evidence="1" key="1">
    <citation type="submission" date="2021-06" db="EMBL/GenBank/DDBJ databases">
        <authorList>
            <person name="Rolland C."/>
        </authorList>
    </citation>
    <scope>NUCLEOTIDE SEQUENCE</scope>
    <source>
        <strain evidence="1">575.419719</strain>
    </source>
</reference>
<gene>
    <name evidence="1" type="ORF">KOM_12_617</name>
</gene>
<name>A0A8F8KTR8_9VIRU</name>